<dbReference type="Gene3D" id="3.40.50.1820">
    <property type="entry name" value="alpha/beta hydrolase"/>
    <property type="match status" value="1"/>
</dbReference>
<accession>A0ABN2G385</accession>
<dbReference type="Proteomes" id="UP001500280">
    <property type="component" value="Unassembled WGS sequence"/>
</dbReference>
<evidence type="ECO:0000259" key="1">
    <source>
        <dbReference type="Pfam" id="PF00561"/>
    </source>
</evidence>
<evidence type="ECO:0000313" key="2">
    <source>
        <dbReference type="EMBL" id="GAA1664614.1"/>
    </source>
</evidence>
<dbReference type="EMBL" id="BAAANF010000002">
    <property type="protein sequence ID" value="GAA1664614.1"/>
    <property type="molecule type" value="Genomic_DNA"/>
</dbReference>
<gene>
    <name evidence="2" type="ORF">GCM10009745_02990</name>
</gene>
<proteinExistence type="predicted"/>
<keyword evidence="3" id="KW-1185">Reference proteome</keyword>
<protein>
    <submittedName>
        <fullName evidence="2">Alpha/beta hydrolase</fullName>
    </submittedName>
</protein>
<name>A0ABN2G385_9ACTN</name>
<sequence>MGRMRSAAVDGFELDYDRSGEGPAVVLLHGWPGDRTDYRLLTPLLTDRGFEVVVPDLRGFGGSYVAGIDPTRLDSPAAVDPTQFGAAGQARSVIGLIEELGLDRPVLAGYDVGSRVAQAIARTHPELIDGLVVAPPLPGIGKRVFSEQAQREFWYQSFHRLPLIEELIDGKPDAVRSYLNHFWQHWSGPGFVPDIDHLVEVYSVPGAFTASLNWYRGGSGAVAMSAAETAPASYDRINVPTVVLWPEFDPLFPRAWSDRLDDFFSDVRLRTVDGVGHYAPLEYPEILAEEIAGLG</sequence>
<feature type="domain" description="AB hydrolase-1" evidence="1">
    <location>
        <begin position="23"/>
        <end position="282"/>
    </location>
</feature>
<comment type="caution">
    <text evidence="2">The sequence shown here is derived from an EMBL/GenBank/DDBJ whole genome shotgun (WGS) entry which is preliminary data.</text>
</comment>
<dbReference type="PANTHER" id="PTHR43798:SF33">
    <property type="entry name" value="HYDROLASE, PUTATIVE (AFU_ORTHOLOGUE AFUA_2G14860)-RELATED"/>
    <property type="match status" value="1"/>
</dbReference>
<dbReference type="SUPFAM" id="SSF53474">
    <property type="entry name" value="alpha/beta-Hydrolases"/>
    <property type="match status" value="1"/>
</dbReference>
<dbReference type="InterPro" id="IPR000073">
    <property type="entry name" value="AB_hydrolase_1"/>
</dbReference>
<reference evidence="2 3" key="1">
    <citation type="journal article" date="2019" name="Int. J. Syst. Evol. Microbiol.">
        <title>The Global Catalogue of Microorganisms (GCM) 10K type strain sequencing project: providing services to taxonomists for standard genome sequencing and annotation.</title>
        <authorList>
            <consortium name="The Broad Institute Genomics Platform"/>
            <consortium name="The Broad Institute Genome Sequencing Center for Infectious Disease"/>
            <person name="Wu L."/>
            <person name="Ma J."/>
        </authorList>
    </citation>
    <scope>NUCLEOTIDE SEQUENCE [LARGE SCALE GENOMIC DNA]</scope>
    <source>
        <strain evidence="2 3">JCM 14307</strain>
    </source>
</reference>
<dbReference type="PANTHER" id="PTHR43798">
    <property type="entry name" value="MONOACYLGLYCEROL LIPASE"/>
    <property type="match status" value="1"/>
</dbReference>
<evidence type="ECO:0000313" key="3">
    <source>
        <dbReference type="Proteomes" id="UP001500280"/>
    </source>
</evidence>
<dbReference type="PRINTS" id="PR00412">
    <property type="entry name" value="EPOXHYDRLASE"/>
</dbReference>
<dbReference type="InterPro" id="IPR050266">
    <property type="entry name" value="AB_hydrolase_sf"/>
</dbReference>
<dbReference type="Pfam" id="PF00561">
    <property type="entry name" value="Abhydrolase_1"/>
    <property type="match status" value="1"/>
</dbReference>
<dbReference type="InterPro" id="IPR000639">
    <property type="entry name" value="Epox_hydrolase-like"/>
</dbReference>
<organism evidence="2 3">
    <name type="scientific">Kribbella yunnanensis</name>
    <dbReference type="NCBI Taxonomy" id="190194"/>
    <lineage>
        <taxon>Bacteria</taxon>
        <taxon>Bacillati</taxon>
        <taxon>Actinomycetota</taxon>
        <taxon>Actinomycetes</taxon>
        <taxon>Propionibacteriales</taxon>
        <taxon>Kribbellaceae</taxon>
        <taxon>Kribbella</taxon>
    </lineage>
</organism>
<dbReference type="GO" id="GO:0016787">
    <property type="term" value="F:hydrolase activity"/>
    <property type="evidence" value="ECO:0007669"/>
    <property type="project" value="UniProtKB-KW"/>
</dbReference>
<dbReference type="InterPro" id="IPR029058">
    <property type="entry name" value="AB_hydrolase_fold"/>
</dbReference>
<keyword evidence="2" id="KW-0378">Hydrolase</keyword>